<reference evidence="2" key="1">
    <citation type="submission" date="2006-12" db="EMBL/GenBank/DDBJ databases">
        <title>Complete sequence of chromosome 1 of Verminephrobacter eiseniae EF01-2.</title>
        <authorList>
            <person name="Copeland A."/>
            <person name="Lucas S."/>
            <person name="Lapidus A."/>
            <person name="Barry K."/>
            <person name="Detter J.C."/>
            <person name="Glavina del Rio T."/>
            <person name="Dalin E."/>
            <person name="Tice H."/>
            <person name="Pitluck S."/>
            <person name="Chertkov O."/>
            <person name="Brettin T."/>
            <person name="Bruce D."/>
            <person name="Han C."/>
            <person name="Tapia R."/>
            <person name="Gilna P."/>
            <person name="Schmutz J."/>
            <person name="Larimer F."/>
            <person name="Land M."/>
            <person name="Hauser L."/>
            <person name="Kyrpides N."/>
            <person name="Kim E."/>
            <person name="Stahl D."/>
            <person name="Richardson P."/>
        </authorList>
    </citation>
    <scope>NUCLEOTIDE SEQUENCE [LARGE SCALE GENOMIC DNA]</scope>
    <source>
        <strain evidence="2">EF01-2</strain>
    </source>
</reference>
<gene>
    <name evidence="1" type="ordered locus">Veis_1690</name>
</gene>
<dbReference type="AlphaFoldDB" id="A1WII8"/>
<dbReference type="HOGENOM" id="CLU_2756704_0_0_4"/>
<organism evidence="1 2">
    <name type="scientific">Verminephrobacter eiseniae (strain EF01-2)</name>
    <dbReference type="NCBI Taxonomy" id="391735"/>
    <lineage>
        <taxon>Bacteria</taxon>
        <taxon>Pseudomonadati</taxon>
        <taxon>Pseudomonadota</taxon>
        <taxon>Betaproteobacteria</taxon>
        <taxon>Burkholderiales</taxon>
        <taxon>Comamonadaceae</taxon>
        <taxon>Verminephrobacter</taxon>
    </lineage>
</organism>
<dbReference type="EMBL" id="CP000542">
    <property type="protein sequence ID" value="ABM57445.1"/>
    <property type="molecule type" value="Genomic_DNA"/>
</dbReference>
<accession>A1WII8</accession>
<dbReference type="Proteomes" id="UP000000374">
    <property type="component" value="Chromosome"/>
</dbReference>
<keyword evidence="2" id="KW-1185">Reference proteome</keyword>
<dbReference type="KEGG" id="vei:Veis_1690"/>
<name>A1WII8_VEREI</name>
<proteinExistence type="predicted"/>
<protein>
    <submittedName>
        <fullName evidence="1">Uncharacterized protein</fullName>
    </submittedName>
</protein>
<evidence type="ECO:0000313" key="1">
    <source>
        <dbReference type="EMBL" id="ABM57445.1"/>
    </source>
</evidence>
<evidence type="ECO:0000313" key="2">
    <source>
        <dbReference type="Proteomes" id="UP000000374"/>
    </source>
</evidence>
<dbReference type="STRING" id="391735.Veis_1690"/>
<sequence length="70" mass="8240">MSVCGAAAWPVFRHIEPRSWLNLLAGHDMRVAARPMREKMVPRIRIFQRHAAPWHRPHNRPIDRSPGRKL</sequence>